<dbReference type="PANTHER" id="PTHR43437:SF3">
    <property type="entry name" value="HYDROXYACYL-THIOESTER DEHYDRATASE TYPE 2, MITOCHONDRIAL"/>
    <property type="match status" value="1"/>
</dbReference>
<dbReference type="PRINTS" id="PR01483">
    <property type="entry name" value="FASYNTHASE"/>
</dbReference>
<dbReference type="SUPFAM" id="SSF54637">
    <property type="entry name" value="Thioesterase/thiol ester dehydrase-isomerase"/>
    <property type="match status" value="1"/>
</dbReference>
<reference evidence="3" key="1">
    <citation type="submission" date="2018-07" db="EMBL/GenBank/DDBJ databases">
        <title>Genome assembly of strain Ka43.</title>
        <authorList>
            <person name="Kukolya J."/>
            <person name="Nagy I."/>
            <person name="Horvath B."/>
            <person name="Toth A."/>
        </authorList>
    </citation>
    <scope>NUCLEOTIDE SEQUENCE</scope>
    <source>
        <strain evidence="3">KB43</strain>
    </source>
</reference>
<keyword evidence="1" id="KW-0456">Lyase</keyword>
<dbReference type="InterPro" id="IPR050965">
    <property type="entry name" value="UPF0336/Enoyl-CoA_hydratase"/>
</dbReference>
<name>A0A928V8F8_9GAMM</name>
<protein>
    <submittedName>
        <fullName evidence="3">3-hydroxybutyryl-CoA dehydratase</fullName>
    </submittedName>
</protein>
<dbReference type="RefSeq" id="WP_193910153.1">
    <property type="nucleotide sequence ID" value="NZ_PRDL01000001.1"/>
</dbReference>
<dbReference type="GO" id="GO:0019171">
    <property type="term" value="F:(3R)-hydroxyacyl-[acyl-carrier-protein] dehydratase activity"/>
    <property type="evidence" value="ECO:0007669"/>
    <property type="project" value="TreeGrafter"/>
</dbReference>
<dbReference type="EMBL" id="PRDL01000001">
    <property type="protein sequence ID" value="MBE8717964.1"/>
    <property type="molecule type" value="Genomic_DNA"/>
</dbReference>
<sequence>MTLLKNYTLDELFVGQTATFSKTLTRADIVLFASCSGDANPVHLDEAYAATTAFGGPIGHGMWTGALVSAAIATRLPGPGSVYRSQTLTFKTPVKPGDEVTVHLTITGIREKVRVVEIACEALNQDGKVVARGVAEVIAPAEKLEIPAAVLPVVRIEE</sequence>
<dbReference type="FunFam" id="3.10.129.10:FF:000042">
    <property type="entry name" value="MaoC domain protein dehydratase"/>
    <property type="match status" value="1"/>
</dbReference>
<dbReference type="CDD" id="cd03449">
    <property type="entry name" value="R_hydratase"/>
    <property type="match status" value="1"/>
</dbReference>
<dbReference type="Proteomes" id="UP000652567">
    <property type="component" value="Unassembled WGS sequence"/>
</dbReference>
<comment type="caution">
    <text evidence="3">The sequence shown here is derived from an EMBL/GenBank/DDBJ whole genome shotgun (WGS) entry which is preliminary data.</text>
</comment>
<dbReference type="InterPro" id="IPR029069">
    <property type="entry name" value="HotDog_dom_sf"/>
</dbReference>
<accession>A0A928V8F8</accession>
<dbReference type="PANTHER" id="PTHR43437">
    <property type="entry name" value="HYDROXYACYL-THIOESTER DEHYDRATASE TYPE 2, MITOCHONDRIAL-RELATED"/>
    <property type="match status" value="1"/>
</dbReference>
<evidence type="ECO:0000256" key="1">
    <source>
        <dbReference type="ARBA" id="ARBA00023239"/>
    </source>
</evidence>
<dbReference type="InterPro" id="IPR003965">
    <property type="entry name" value="Fatty_acid_synthase"/>
</dbReference>
<dbReference type="InterPro" id="IPR002539">
    <property type="entry name" value="MaoC-like_dom"/>
</dbReference>
<dbReference type="AlphaFoldDB" id="A0A928V8F8"/>
<feature type="domain" description="MaoC-like" evidence="2">
    <location>
        <begin position="21"/>
        <end position="115"/>
    </location>
</feature>
<organism evidence="3 4">
    <name type="scientific">Cellvibrio polysaccharolyticus</name>
    <dbReference type="NCBI Taxonomy" id="2082724"/>
    <lineage>
        <taxon>Bacteria</taxon>
        <taxon>Pseudomonadati</taxon>
        <taxon>Pseudomonadota</taxon>
        <taxon>Gammaproteobacteria</taxon>
        <taxon>Cellvibrionales</taxon>
        <taxon>Cellvibrionaceae</taxon>
        <taxon>Cellvibrio</taxon>
    </lineage>
</organism>
<dbReference type="GO" id="GO:0004312">
    <property type="term" value="F:fatty acid synthase activity"/>
    <property type="evidence" value="ECO:0007669"/>
    <property type="project" value="InterPro"/>
</dbReference>
<dbReference type="Pfam" id="PF01575">
    <property type="entry name" value="MaoC_dehydratas"/>
    <property type="match status" value="1"/>
</dbReference>
<dbReference type="Gene3D" id="3.10.129.10">
    <property type="entry name" value="Hotdog Thioesterase"/>
    <property type="match status" value="1"/>
</dbReference>
<proteinExistence type="predicted"/>
<gene>
    <name evidence="3" type="ORF">C4F51_12290</name>
</gene>
<evidence type="ECO:0000259" key="2">
    <source>
        <dbReference type="Pfam" id="PF01575"/>
    </source>
</evidence>
<evidence type="ECO:0000313" key="3">
    <source>
        <dbReference type="EMBL" id="MBE8717964.1"/>
    </source>
</evidence>
<keyword evidence="4" id="KW-1185">Reference proteome</keyword>
<dbReference type="GO" id="GO:0006633">
    <property type="term" value="P:fatty acid biosynthetic process"/>
    <property type="evidence" value="ECO:0007669"/>
    <property type="project" value="InterPro"/>
</dbReference>
<evidence type="ECO:0000313" key="4">
    <source>
        <dbReference type="Proteomes" id="UP000652567"/>
    </source>
</evidence>
<dbReference type="GO" id="GO:0005835">
    <property type="term" value="C:fatty acid synthase complex"/>
    <property type="evidence" value="ECO:0007669"/>
    <property type="project" value="InterPro"/>
</dbReference>